<comment type="caution">
    <text evidence="2">The sequence shown here is derived from an EMBL/GenBank/DDBJ whole genome shotgun (WGS) entry which is preliminary data.</text>
</comment>
<evidence type="ECO:0000256" key="1">
    <source>
        <dbReference type="SAM" id="MobiDB-lite"/>
    </source>
</evidence>
<dbReference type="EC" id="2.7.11.-" evidence="2"/>
<dbReference type="Proteomes" id="UP000284403">
    <property type="component" value="Unassembled WGS sequence"/>
</dbReference>
<dbReference type="RefSeq" id="XP_029225495.1">
    <property type="nucleotide sequence ID" value="XM_029374398.1"/>
</dbReference>
<evidence type="ECO:0000313" key="3">
    <source>
        <dbReference type="Proteomes" id="UP000284403"/>
    </source>
</evidence>
<dbReference type="GO" id="GO:0016301">
    <property type="term" value="F:kinase activity"/>
    <property type="evidence" value="ECO:0007669"/>
    <property type="project" value="UniProtKB-KW"/>
</dbReference>
<sequence>MEVDSNPERQDASTDSIIEELKALAKRMLHATEDAQRRTRCIEESNSYGVLLSAIESSVPETNRLNGLTAPHYHRDPVNTSSVSGGIELEELIRHNMPASLNLPERRKDGRTTSKRNIYNPELDNQETSLSEKDKDEGEDADEGAPHLNRHKLPSTARLTAFDSSGDSEENVYDGVKTQVVFKAVDPVLYQEISGCTWLPEPLSLRLDTGETVEVDSEDETVDNDYMEDETKSNNKKVFRVPSFPFGGGVTEAQANLLSKMFGDSMRRCNLSKSTRPKYITKEEFINYEYEECATTGEARDSFIPKSPFEFVVEIEQEVVFDAVRAREERRREFRRLAEEGKAPVTMGSFNLRVIMDPLKTGFEEEKTFPIKRDAIVADRYQIIELLGKATFSRAVRCYDLHQPFYEDYEEEENGHETEYASNHGAEENESTEGKKGKESLVTLRYALRLSITRRIFLISHSMKFVC</sequence>
<organism evidence="2 3">
    <name type="scientific">Trypanosoma conorhini</name>
    <dbReference type="NCBI Taxonomy" id="83891"/>
    <lineage>
        <taxon>Eukaryota</taxon>
        <taxon>Discoba</taxon>
        <taxon>Euglenozoa</taxon>
        <taxon>Kinetoplastea</taxon>
        <taxon>Metakinetoplastina</taxon>
        <taxon>Trypanosomatida</taxon>
        <taxon>Trypanosomatidae</taxon>
        <taxon>Trypanosoma</taxon>
    </lineage>
</organism>
<feature type="region of interest" description="Disordered" evidence="1">
    <location>
        <begin position="412"/>
        <end position="436"/>
    </location>
</feature>
<evidence type="ECO:0000313" key="2">
    <source>
        <dbReference type="EMBL" id="RNF06582.1"/>
    </source>
</evidence>
<accession>A0A3R7MIK0</accession>
<dbReference type="EMBL" id="MKKU01000593">
    <property type="protein sequence ID" value="RNF06582.1"/>
    <property type="molecule type" value="Genomic_DNA"/>
</dbReference>
<proteinExistence type="predicted"/>
<dbReference type="GeneID" id="40321144"/>
<feature type="region of interest" description="Disordered" evidence="1">
    <location>
        <begin position="98"/>
        <end position="156"/>
    </location>
</feature>
<keyword evidence="2" id="KW-0808">Transferase</keyword>
<dbReference type="AlphaFoldDB" id="A0A3R7MIK0"/>
<protein>
    <submittedName>
        <fullName evidence="2">Protein kinase</fullName>
        <ecNumber evidence="2">2.7.11.-</ecNumber>
    </submittedName>
</protein>
<keyword evidence="2" id="KW-0418">Kinase</keyword>
<name>A0A3R7MIK0_9TRYP</name>
<reference evidence="2 3" key="1">
    <citation type="journal article" date="2018" name="BMC Genomics">
        <title>Genomic comparison of Trypanosoma conorhini and Trypanosoma rangeli to Trypanosoma cruzi strains of high and low virulence.</title>
        <authorList>
            <person name="Bradwell K.R."/>
            <person name="Koparde V.N."/>
            <person name="Matveyev A.V."/>
            <person name="Serrano M.G."/>
            <person name="Alves J.M."/>
            <person name="Parikh H."/>
            <person name="Huang B."/>
            <person name="Lee V."/>
            <person name="Espinosa-Alvarez O."/>
            <person name="Ortiz P.A."/>
            <person name="Costa-Martins A.G."/>
            <person name="Teixeira M.M."/>
            <person name="Buck G.A."/>
        </authorList>
    </citation>
    <scope>NUCLEOTIDE SEQUENCE [LARGE SCALE GENOMIC DNA]</scope>
    <source>
        <strain evidence="2 3">025E</strain>
    </source>
</reference>
<keyword evidence="3" id="KW-1185">Reference proteome</keyword>
<gene>
    <name evidence="2" type="ORF">Tco025E_07533</name>
</gene>